<organism evidence="5 6">
    <name type="scientific">Nocardiopsis tropica</name>
    <dbReference type="NCBI Taxonomy" id="109330"/>
    <lineage>
        <taxon>Bacteria</taxon>
        <taxon>Bacillati</taxon>
        <taxon>Actinomycetota</taxon>
        <taxon>Actinomycetes</taxon>
        <taxon>Streptosporangiales</taxon>
        <taxon>Nocardiopsidaceae</taxon>
        <taxon>Nocardiopsis</taxon>
    </lineage>
</organism>
<comment type="caution">
    <text evidence="5">The sequence shown here is derived from an EMBL/GenBank/DDBJ whole genome shotgun (WGS) entry which is preliminary data.</text>
</comment>
<dbReference type="Gene3D" id="3.40.50.1820">
    <property type="entry name" value="alpha/beta hydrolase"/>
    <property type="match status" value="1"/>
</dbReference>
<dbReference type="PANTHER" id="PTHR11487:SF0">
    <property type="entry name" value="S-ACYL FATTY ACID SYNTHASE THIOESTERASE, MEDIUM CHAIN"/>
    <property type="match status" value="1"/>
</dbReference>
<reference evidence="5 6" key="1">
    <citation type="submission" date="2023-07" db="EMBL/GenBank/DDBJ databases">
        <authorList>
            <person name="Girao M."/>
            <person name="Carvalho M.F."/>
        </authorList>
    </citation>
    <scope>NUCLEOTIDE SEQUENCE [LARGE SCALE GENOMIC DNA]</scope>
    <source>
        <strain evidence="5 6">66/93</strain>
    </source>
</reference>
<feature type="compositionally biased region" description="Low complexity" evidence="3">
    <location>
        <begin position="262"/>
        <end position="276"/>
    </location>
</feature>
<evidence type="ECO:0000259" key="4">
    <source>
        <dbReference type="SMART" id="SM00824"/>
    </source>
</evidence>
<dbReference type="Pfam" id="PF00975">
    <property type="entry name" value="Thioesterase"/>
    <property type="match status" value="1"/>
</dbReference>
<gene>
    <name evidence="5" type="ORF">Q8A49_11615</name>
</gene>
<accession>A0ABU7KPD5</accession>
<dbReference type="SUPFAM" id="SSF53474">
    <property type="entry name" value="alpha/beta-Hydrolases"/>
    <property type="match status" value="1"/>
</dbReference>
<dbReference type="InterPro" id="IPR029058">
    <property type="entry name" value="AB_hydrolase_fold"/>
</dbReference>
<dbReference type="InterPro" id="IPR001031">
    <property type="entry name" value="Thioesterase"/>
</dbReference>
<evidence type="ECO:0000256" key="2">
    <source>
        <dbReference type="ARBA" id="ARBA00022801"/>
    </source>
</evidence>
<dbReference type="InterPro" id="IPR020802">
    <property type="entry name" value="TesA-like"/>
</dbReference>
<feature type="domain" description="Thioesterase TesA-like" evidence="4">
    <location>
        <begin position="33"/>
        <end position="254"/>
    </location>
</feature>
<sequence length="285" mass="30982">MTSTYPDREAAPRWLRRFHPAPDRAPARLLLLPHAGGSASYYHPFSEALSGTLDVPAVQYPGRQERHHEPPVRDIGGLADRVVEALAAAGPGERGRPLALFGHSMGALVAYEAAVRLQEHGTPVRELFASGRRAPSVPEDPEFPDSEDDSALVADLRAMEGTDREVMDHPDLLRLVLPALRADYRAVRTYRYRPRPPLSCPVTTLIGDGDTRVDRTQAAAWADHTTGRHQLQVLPGGHFYLSAPRQRTALVGLLLRRLAGRGPAAATPTPVGAPVPSRTGAPRDE</sequence>
<dbReference type="PANTHER" id="PTHR11487">
    <property type="entry name" value="THIOESTERASE"/>
    <property type="match status" value="1"/>
</dbReference>
<keyword evidence="2 5" id="KW-0378">Hydrolase</keyword>
<evidence type="ECO:0000256" key="1">
    <source>
        <dbReference type="ARBA" id="ARBA00007169"/>
    </source>
</evidence>
<dbReference type="GO" id="GO:0016787">
    <property type="term" value="F:hydrolase activity"/>
    <property type="evidence" value="ECO:0007669"/>
    <property type="project" value="UniProtKB-KW"/>
</dbReference>
<dbReference type="EMBL" id="JAUUCC010000024">
    <property type="protein sequence ID" value="MEE2051139.1"/>
    <property type="molecule type" value="Genomic_DNA"/>
</dbReference>
<protein>
    <submittedName>
        <fullName evidence="5">Alpha/beta fold hydrolase</fullName>
    </submittedName>
</protein>
<dbReference type="Proteomes" id="UP001348641">
    <property type="component" value="Unassembled WGS sequence"/>
</dbReference>
<name>A0ABU7KPD5_9ACTN</name>
<dbReference type="InterPro" id="IPR012223">
    <property type="entry name" value="TEII"/>
</dbReference>
<proteinExistence type="inferred from homology"/>
<feature type="region of interest" description="Disordered" evidence="3">
    <location>
        <begin position="262"/>
        <end position="285"/>
    </location>
</feature>
<dbReference type="SMART" id="SM00824">
    <property type="entry name" value="PKS_TE"/>
    <property type="match status" value="1"/>
</dbReference>
<evidence type="ECO:0000256" key="3">
    <source>
        <dbReference type="SAM" id="MobiDB-lite"/>
    </source>
</evidence>
<evidence type="ECO:0000313" key="6">
    <source>
        <dbReference type="Proteomes" id="UP001348641"/>
    </source>
</evidence>
<dbReference type="RefSeq" id="WP_330158299.1">
    <property type="nucleotide sequence ID" value="NZ_BAAAJA010000011.1"/>
</dbReference>
<evidence type="ECO:0000313" key="5">
    <source>
        <dbReference type="EMBL" id="MEE2051139.1"/>
    </source>
</evidence>
<comment type="similarity">
    <text evidence="1">Belongs to the thioesterase family.</text>
</comment>